<feature type="domain" description="X8" evidence="17">
    <location>
        <begin position="472"/>
        <end position="557"/>
    </location>
</feature>
<evidence type="ECO:0000256" key="11">
    <source>
        <dbReference type="ARBA" id="ARBA00023157"/>
    </source>
</evidence>
<proteinExistence type="inferred from homology"/>
<dbReference type="InterPro" id="IPR017853">
    <property type="entry name" value="GH"/>
</dbReference>
<dbReference type="AlphaFoldDB" id="A0AAN7PZQ5"/>
<evidence type="ECO:0000256" key="2">
    <source>
        <dbReference type="ARBA" id="ARBA00004609"/>
    </source>
</evidence>
<evidence type="ECO:0000256" key="6">
    <source>
        <dbReference type="ARBA" id="ARBA00022622"/>
    </source>
</evidence>
<dbReference type="PANTHER" id="PTHR32227">
    <property type="entry name" value="GLUCAN ENDO-1,3-BETA-GLUCOSIDASE BG1-RELATED-RELATED"/>
    <property type="match status" value="1"/>
</dbReference>
<keyword evidence="13" id="KW-0449">Lipoprotein</keyword>
<dbReference type="Gene3D" id="3.20.20.80">
    <property type="entry name" value="Glycosidases"/>
    <property type="match status" value="1"/>
</dbReference>
<accession>A0AAN7PZQ5</accession>
<evidence type="ECO:0000256" key="5">
    <source>
        <dbReference type="ARBA" id="ARBA00022475"/>
    </source>
</evidence>
<evidence type="ECO:0000313" key="18">
    <source>
        <dbReference type="EMBL" id="KAK4754385.1"/>
    </source>
</evidence>
<dbReference type="GO" id="GO:0005975">
    <property type="term" value="P:carbohydrate metabolic process"/>
    <property type="evidence" value="ECO:0007669"/>
    <property type="project" value="InterPro"/>
</dbReference>
<dbReference type="GO" id="GO:0042973">
    <property type="term" value="F:glucan endo-1,3-beta-D-glucosidase activity"/>
    <property type="evidence" value="ECO:0007669"/>
    <property type="project" value="UniProtKB-EC"/>
</dbReference>
<dbReference type="PROSITE" id="PS00587">
    <property type="entry name" value="GLYCOSYL_HYDROL_F17"/>
    <property type="match status" value="1"/>
</dbReference>
<keyword evidence="6" id="KW-0336">GPI-anchor</keyword>
<evidence type="ECO:0000256" key="13">
    <source>
        <dbReference type="ARBA" id="ARBA00023288"/>
    </source>
</evidence>
<evidence type="ECO:0000256" key="7">
    <source>
        <dbReference type="ARBA" id="ARBA00022729"/>
    </source>
</evidence>
<keyword evidence="7" id="KW-0732">Signal</keyword>
<dbReference type="Proteomes" id="UP001345219">
    <property type="component" value="Chromosome 2"/>
</dbReference>
<protein>
    <recommendedName>
        <fullName evidence="4">glucan endo-1,3-beta-D-glucosidase</fullName>
        <ecNumber evidence="4">3.2.1.39</ecNumber>
    </recommendedName>
</protein>
<evidence type="ECO:0000256" key="15">
    <source>
        <dbReference type="RuleBase" id="RU004335"/>
    </source>
</evidence>
<dbReference type="InterPro" id="IPR012946">
    <property type="entry name" value="X8"/>
</dbReference>
<comment type="similarity">
    <text evidence="3 15">Belongs to the glycosyl hydrolase 17 family.</text>
</comment>
<evidence type="ECO:0000256" key="14">
    <source>
        <dbReference type="ARBA" id="ARBA00023295"/>
    </source>
</evidence>
<dbReference type="GO" id="GO:0006952">
    <property type="term" value="P:defense response"/>
    <property type="evidence" value="ECO:0007669"/>
    <property type="project" value="UniProtKB-KW"/>
</dbReference>
<keyword evidence="8 16" id="KW-0378">Hydrolase</keyword>
<keyword evidence="5" id="KW-1003">Cell membrane</keyword>
<dbReference type="FunFam" id="1.20.58.1040:FF:000001">
    <property type="entry name" value="Glucan endo-1,3-beta-glucosidase 4"/>
    <property type="match status" value="1"/>
</dbReference>
<evidence type="ECO:0000256" key="10">
    <source>
        <dbReference type="ARBA" id="ARBA00023136"/>
    </source>
</evidence>
<keyword evidence="12" id="KW-0325">Glycoprotein</keyword>
<evidence type="ECO:0000313" key="19">
    <source>
        <dbReference type="Proteomes" id="UP001345219"/>
    </source>
</evidence>
<evidence type="ECO:0000256" key="8">
    <source>
        <dbReference type="ARBA" id="ARBA00022801"/>
    </source>
</evidence>
<dbReference type="GO" id="GO:0009506">
    <property type="term" value="C:plasmodesma"/>
    <property type="evidence" value="ECO:0007669"/>
    <property type="project" value="UniProtKB-ARBA"/>
</dbReference>
<comment type="subcellular location">
    <subcellularLocation>
        <location evidence="2">Cell membrane</location>
        <topology evidence="2">Lipid-anchor</topology>
        <topology evidence="2">GPI-anchor</topology>
    </subcellularLocation>
</comment>
<dbReference type="SMART" id="SM00768">
    <property type="entry name" value="X8"/>
    <property type="match status" value="1"/>
</dbReference>
<organism evidence="18 19">
    <name type="scientific">Trapa incisa</name>
    <dbReference type="NCBI Taxonomy" id="236973"/>
    <lineage>
        <taxon>Eukaryota</taxon>
        <taxon>Viridiplantae</taxon>
        <taxon>Streptophyta</taxon>
        <taxon>Embryophyta</taxon>
        <taxon>Tracheophyta</taxon>
        <taxon>Spermatophyta</taxon>
        <taxon>Magnoliopsida</taxon>
        <taxon>eudicotyledons</taxon>
        <taxon>Gunneridae</taxon>
        <taxon>Pentapetalae</taxon>
        <taxon>rosids</taxon>
        <taxon>malvids</taxon>
        <taxon>Myrtales</taxon>
        <taxon>Lythraceae</taxon>
        <taxon>Trapa</taxon>
    </lineage>
</organism>
<evidence type="ECO:0000259" key="17">
    <source>
        <dbReference type="SMART" id="SM00768"/>
    </source>
</evidence>
<dbReference type="InterPro" id="IPR000490">
    <property type="entry name" value="Glyco_hydro_17"/>
</dbReference>
<evidence type="ECO:0000256" key="12">
    <source>
        <dbReference type="ARBA" id="ARBA00023180"/>
    </source>
</evidence>
<comment type="catalytic activity">
    <reaction evidence="1">
        <text>Hydrolysis of (1-&gt;3)-beta-D-glucosidic linkages in (1-&gt;3)-beta-D-glucans.</text>
        <dbReference type="EC" id="3.2.1.39"/>
    </reaction>
</comment>
<keyword evidence="19" id="KW-1185">Reference proteome</keyword>
<dbReference type="EC" id="3.2.1.39" evidence="4"/>
<keyword evidence="9" id="KW-0611">Plant defense</keyword>
<dbReference type="GO" id="GO:0005886">
    <property type="term" value="C:plasma membrane"/>
    <property type="evidence" value="ECO:0007669"/>
    <property type="project" value="UniProtKB-SubCell"/>
</dbReference>
<dbReference type="SUPFAM" id="SSF51445">
    <property type="entry name" value="(Trans)glycosidases"/>
    <property type="match status" value="1"/>
</dbReference>
<evidence type="ECO:0000256" key="3">
    <source>
        <dbReference type="ARBA" id="ARBA00008773"/>
    </source>
</evidence>
<evidence type="ECO:0000256" key="9">
    <source>
        <dbReference type="ARBA" id="ARBA00022821"/>
    </source>
</evidence>
<keyword evidence="14 16" id="KW-0326">Glycosidase</keyword>
<dbReference type="Pfam" id="PF07983">
    <property type="entry name" value="X8"/>
    <property type="match status" value="1"/>
</dbReference>
<dbReference type="InterPro" id="IPR044965">
    <property type="entry name" value="Glyco_hydro_17_plant"/>
</dbReference>
<evidence type="ECO:0000256" key="16">
    <source>
        <dbReference type="RuleBase" id="RU004336"/>
    </source>
</evidence>
<sequence>MITQEIPAAAELAELEDEEVTEWQALSSELRFSRLSSSSSSSPPPMSSSLQCQARARTLIPYFPLLFLDKKKICSPIGRLAQQNSFSIKSDIPTIPKLRSGLKEAFILLVRLMNVGTTNPCFPLFCKGDTDKEPYVGVNIGTDASALLSPEALASFLQVQKITHVRIYDADPDILKALSGTKIRVIVGVPNNQILAIGSSNTTAASWIYRNVVAYYPKTLIIAVAVGDEVLTTVPSSAPLLMPAIESLYSALVAANLHTQIKVSTPHAASVILDTFPPSQAFFNQSFTSVMLPLLQFLSKTGSPLMMNLYPYYVFMQNKGVVPLDNSLFKPLTPSKEMVDPNTLLHYTNVLDAMIDAAYVSMKNLNVTDVVVLVTESGWPSKGDSKEPYATVNNADTYNSNLIKHVLDHSGTPLHPEVTSSLYLYELFNEDLRSPPISEANWGLFYVNTTPVYLLHVSESGGFLANDTTNQTYCVALDSVDLKTLQTALDWACGPGQANCSEIQPGENCYQPNDVKSHASYAFDSYYQKEGRDSWSCDFKGVAMVTTTDPSHGSCIFPGSKKVSGKTRQVVNSTVSSGAVELPRVAIIRGCRGTSMLKLISKNLLPISLSANILLLSLFPLLMPCW</sequence>
<comment type="caution">
    <text evidence="18">The sequence shown here is derived from an EMBL/GenBank/DDBJ whole genome shotgun (WGS) entry which is preliminary data.</text>
</comment>
<name>A0AAN7PZQ5_9MYRT</name>
<dbReference type="Pfam" id="PF00332">
    <property type="entry name" value="Glyco_hydro_17"/>
    <property type="match status" value="1"/>
</dbReference>
<evidence type="ECO:0000256" key="1">
    <source>
        <dbReference type="ARBA" id="ARBA00000382"/>
    </source>
</evidence>
<dbReference type="FunFam" id="3.20.20.80:FF:000002">
    <property type="entry name" value="Glucan endo-1,3-beta-glucosidase 3"/>
    <property type="match status" value="1"/>
</dbReference>
<dbReference type="GO" id="GO:0098552">
    <property type="term" value="C:side of membrane"/>
    <property type="evidence" value="ECO:0007669"/>
    <property type="project" value="UniProtKB-KW"/>
</dbReference>
<reference evidence="18 19" key="1">
    <citation type="journal article" date="2023" name="Hortic Res">
        <title>Pangenome of water caltrop reveals structural variations and asymmetric subgenome divergence after allopolyploidization.</title>
        <authorList>
            <person name="Zhang X."/>
            <person name="Chen Y."/>
            <person name="Wang L."/>
            <person name="Yuan Y."/>
            <person name="Fang M."/>
            <person name="Shi L."/>
            <person name="Lu R."/>
            <person name="Comes H.P."/>
            <person name="Ma Y."/>
            <person name="Chen Y."/>
            <person name="Huang G."/>
            <person name="Zhou Y."/>
            <person name="Zheng Z."/>
            <person name="Qiu Y."/>
        </authorList>
    </citation>
    <scope>NUCLEOTIDE SEQUENCE [LARGE SCALE GENOMIC DNA]</scope>
    <source>
        <tissue evidence="18">Roots</tissue>
    </source>
</reference>
<keyword evidence="10" id="KW-0472">Membrane</keyword>
<evidence type="ECO:0000256" key="4">
    <source>
        <dbReference type="ARBA" id="ARBA00012780"/>
    </source>
</evidence>
<keyword evidence="11" id="KW-1015">Disulfide bond</keyword>
<gene>
    <name evidence="18" type="ORF">SAY87_002489</name>
</gene>
<dbReference type="EMBL" id="JAXIOK010000015">
    <property type="protein sequence ID" value="KAK4754385.1"/>
    <property type="molecule type" value="Genomic_DNA"/>
</dbReference>
<dbReference type="Gene3D" id="1.20.58.1040">
    <property type="match status" value="1"/>
</dbReference>